<dbReference type="SUPFAM" id="SSF46785">
    <property type="entry name" value="Winged helix' DNA-binding domain"/>
    <property type="match status" value="1"/>
</dbReference>
<dbReference type="Gene3D" id="1.10.10.10">
    <property type="entry name" value="Winged helix-like DNA-binding domain superfamily/Winged helix DNA-binding domain"/>
    <property type="match status" value="1"/>
</dbReference>
<sequence>MVKARAGSGADGTGAAVRHSDPMERPGQRRPSRDMVTEILRKRIALGGFAPGSRLPAERELAASLGVGRNTVRQAVRKLAEEGLVVTTLGRSGGTRVRPTPTVEGERAAVAADFRATIRDYMEYRTAVEPFAAGLAARRGSTVDRRALVRMLDEEVADLAAYHRVDSRFHLAVAAAAGNEVLGEAVERARAEMFVRGNALWLDCDWTLVYPPDRDLSRVFCEEHRAIALAVLAGDAETAEARMREHLEDSGRQFLALLDHFEANGGS</sequence>
<keyword evidence="2" id="KW-0238">DNA-binding</keyword>
<keyword evidence="1" id="KW-0805">Transcription regulation</keyword>
<dbReference type="InterPro" id="IPR008920">
    <property type="entry name" value="TF_FadR/GntR_C"/>
</dbReference>
<dbReference type="InterPro" id="IPR036390">
    <property type="entry name" value="WH_DNA-bd_sf"/>
</dbReference>
<dbReference type="PROSITE" id="PS50949">
    <property type="entry name" value="HTH_GNTR"/>
    <property type="match status" value="1"/>
</dbReference>
<feature type="domain" description="HTH gntR-type" evidence="5">
    <location>
        <begin position="30"/>
        <end position="100"/>
    </location>
</feature>
<dbReference type="PRINTS" id="PR00035">
    <property type="entry name" value="HTHGNTR"/>
</dbReference>
<reference evidence="6 7" key="1">
    <citation type="submission" date="2022-10" db="EMBL/GenBank/DDBJ databases">
        <authorList>
            <person name="Xie J."/>
            <person name="Shen N."/>
        </authorList>
    </citation>
    <scope>NUCLEOTIDE SEQUENCE [LARGE SCALE GENOMIC DNA]</scope>
    <source>
        <strain evidence="6 7">YIM65594</strain>
    </source>
</reference>
<evidence type="ECO:0000256" key="2">
    <source>
        <dbReference type="ARBA" id="ARBA00023125"/>
    </source>
</evidence>
<comment type="caution">
    <text evidence="6">The sequence shown here is derived from an EMBL/GenBank/DDBJ whole genome shotgun (WGS) entry which is preliminary data.</text>
</comment>
<dbReference type="InterPro" id="IPR011711">
    <property type="entry name" value="GntR_C"/>
</dbReference>
<dbReference type="Gene3D" id="1.20.120.530">
    <property type="entry name" value="GntR ligand-binding domain-like"/>
    <property type="match status" value="1"/>
</dbReference>
<keyword evidence="3" id="KW-0804">Transcription</keyword>
<dbReference type="PANTHER" id="PTHR43537">
    <property type="entry name" value="TRANSCRIPTIONAL REGULATOR, GNTR FAMILY"/>
    <property type="match status" value="1"/>
</dbReference>
<name>A0ABU6F792_9ACTN</name>
<protein>
    <submittedName>
        <fullName evidence="6">FCD domain-containing protein</fullName>
    </submittedName>
</protein>
<evidence type="ECO:0000259" key="5">
    <source>
        <dbReference type="PROSITE" id="PS50949"/>
    </source>
</evidence>
<feature type="compositionally biased region" description="Basic and acidic residues" evidence="4">
    <location>
        <begin position="18"/>
        <end position="33"/>
    </location>
</feature>
<keyword evidence="7" id="KW-1185">Reference proteome</keyword>
<dbReference type="CDD" id="cd07377">
    <property type="entry name" value="WHTH_GntR"/>
    <property type="match status" value="1"/>
</dbReference>
<evidence type="ECO:0000313" key="7">
    <source>
        <dbReference type="Proteomes" id="UP001354931"/>
    </source>
</evidence>
<dbReference type="Proteomes" id="UP001354931">
    <property type="component" value="Unassembled WGS sequence"/>
</dbReference>
<dbReference type="PANTHER" id="PTHR43537:SF24">
    <property type="entry name" value="GLUCONATE OPERON TRANSCRIPTIONAL REPRESSOR"/>
    <property type="match status" value="1"/>
</dbReference>
<dbReference type="RefSeq" id="WP_326018393.1">
    <property type="nucleotide sequence ID" value="NZ_JAOZYC010000125.1"/>
</dbReference>
<dbReference type="Pfam" id="PF00392">
    <property type="entry name" value="GntR"/>
    <property type="match status" value="1"/>
</dbReference>
<dbReference type="InterPro" id="IPR000524">
    <property type="entry name" value="Tscrpt_reg_HTH_GntR"/>
</dbReference>
<accession>A0ABU6F792</accession>
<dbReference type="Pfam" id="PF07729">
    <property type="entry name" value="FCD"/>
    <property type="match status" value="1"/>
</dbReference>
<gene>
    <name evidence="6" type="ORF">OKJ99_20600</name>
</gene>
<dbReference type="EMBL" id="JAOZYC010000125">
    <property type="protein sequence ID" value="MEB8339894.1"/>
    <property type="molecule type" value="Genomic_DNA"/>
</dbReference>
<dbReference type="SUPFAM" id="SSF48008">
    <property type="entry name" value="GntR ligand-binding domain-like"/>
    <property type="match status" value="1"/>
</dbReference>
<feature type="region of interest" description="Disordered" evidence="4">
    <location>
        <begin position="1"/>
        <end position="33"/>
    </location>
</feature>
<proteinExistence type="predicted"/>
<dbReference type="InterPro" id="IPR036388">
    <property type="entry name" value="WH-like_DNA-bd_sf"/>
</dbReference>
<evidence type="ECO:0000256" key="1">
    <source>
        <dbReference type="ARBA" id="ARBA00023015"/>
    </source>
</evidence>
<dbReference type="SMART" id="SM00895">
    <property type="entry name" value="FCD"/>
    <property type="match status" value="1"/>
</dbReference>
<evidence type="ECO:0000313" key="6">
    <source>
        <dbReference type="EMBL" id="MEB8339894.1"/>
    </source>
</evidence>
<evidence type="ECO:0000256" key="3">
    <source>
        <dbReference type="ARBA" id="ARBA00023163"/>
    </source>
</evidence>
<organism evidence="6 7">
    <name type="scientific">Streptomyces endophyticus</name>
    <dbReference type="NCBI Taxonomy" id="714166"/>
    <lineage>
        <taxon>Bacteria</taxon>
        <taxon>Bacillati</taxon>
        <taxon>Actinomycetota</taxon>
        <taxon>Actinomycetes</taxon>
        <taxon>Kitasatosporales</taxon>
        <taxon>Streptomycetaceae</taxon>
        <taxon>Streptomyces</taxon>
    </lineage>
</organism>
<dbReference type="SMART" id="SM00345">
    <property type="entry name" value="HTH_GNTR"/>
    <property type="match status" value="1"/>
</dbReference>
<evidence type="ECO:0000256" key="4">
    <source>
        <dbReference type="SAM" id="MobiDB-lite"/>
    </source>
</evidence>